<protein>
    <submittedName>
        <fullName evidence="2">Uncharacterized protein</fullName>
    </submittedName>
</protein>
<dbReference type="EMBL" id="JAKOGI010001770">
    <property type="protein sequence ID" value="KAJ8424122.1"/>
    <property type="molecule type" value="Genomic_DNA"/>
</dbReference>
<organism evidence="2 3">
    <name type="scientific">Carnegiea gigantea</name>
    <dbReference type="NCBI Taxonomy" id="171969"/>
    <lineage>
        <taxon>Eukaryota</taxon>
        <taxon>Viridiplantae</taxon>
        <taxon>Streptophyta</taxon>
        <taxon>Embryophyta</taxon>
        <taxon>Tracheophyta</taxon>
        <taxon>Spermatophyta</taxon>
        <taxon>Magnoliopsida</taxon>
        <taxon>eudicotyledons</taxon>
        <taxon>Gunneridae</taxon>
        <taxon>Pentapetalae</taxon>
        <taxon>Caryophyllales</taxon>
        <taxon>Cactineae</taxon>
        <taxon>Cactaceae</taxon>
        <taxon>Cactoideae</taxon>
        <taxon>Echinocereeae</taxon>
        <taxon>Carnegiea</taxon>
    </lineage>
</organism>
<accession>A0A9Q1GRI4</accession>
<reference evidence="2" key="1">
    <citation type="submission" date="2022-04" db="EMBL/GenBank/DDBJ databases">
        <title>Carnegiea gigantea Genome sequencing and assembly v2.</title>
        <authorList>
            <person name="Copetti D."/>
            <person name="Sanderson M.J."/>
            <person name="Burquez A."/>
            <person name="Wojciechowski M.F."/>
        </authorList>
    </citation>
    <scope>NUCLEOTIDE SEQUENCE</scope>
    <source>
        <strain evidence="2">SGP5-SGP5p</strain>
        <tissue evidence="2">Aerial part</tissue>
    </source>
</reference>
<dbReference type="Proteomes" id="UP001153076">
    <property type="component" value="Unassembled WGS sequence"/>
</dbReference>
<evidence type="ECO:0000313" key="2">
    <source>
        <dbReference type="EMBL" id="KAJ8424122.1"/>
    </source>
</evidence>
<evidence type="ECO:0000313" key="3">
    <source>
        <dbReference type="Proteomes" id="UP001153076"/>
    </source>
</evidence>
<evidence type="ECO:0000313" key="1">
    <source>
        <dbReference type="EMBL" id="KAJ8419537.1"/>
    </source>
</evidence>
<comment type="caution">
    <text evidence="2">The sequence shown here is derived from an EMBL/GenBank/DDBJ whole genome shotgun (WGS) entry which is preliminary data.</text>
</comment>
<gene>
    <name evidence="2" type="ORF">Cgig2_015648</name>
    <name evidence="1" type="ORF">Cgig2_016475</name>
</gene>
<proteinExistence type="predicted"/>
<keyword evidence="3" id="KW-1185">Reference proteome</keyword>
<dbReference type="AlphaFoldDB" id="A0A9Q1GRI4"/>
<dbReference type="EMBL" id="JAKOGI010004939">
    <property type="protein sequence ID" value="KAJ8419537.1"/>
    <property type="molecule type" value="Genomic_DNA"/>
</dbReference>
<name>A0A9Q1GRI4_9CARY</name>
<sequence length="240" mass="26904">MYGGTRNEVQFWRSRAMELEAKLINKSRNRRSGINEPLELLPPKTAPDIVQEGRGCTGSCLGQHESGDLPYPNTPVGTVHDEIECARDNDILECWPRSMPGQWLMGLICVVPRHGGGDTAGRYCIVSHHMLVISFHEASYHCMLSYPGLQYLRCFFIDNSLADDGDMFKEALIDNVVRAEGWSFDQGYVYNYSEKCLISLISSSIRNFPRSLTSTVAVAFVVEVIDIDIGLRCPPYGFTI</sequence>